<dbReference type="Gene3D" id="3.40.50.720">
    <property type="entry name" value="NAD(P)-binding Rossmann-like Domain"/>
    <property type="match status" value="1"/>
</dbReference>
<feature type="domain" description="GFO/IDH/MocA-like oxidoreductase" evidence="2">
    <location>
        <begin position="157"/>
        <end position="235"/>
    </location>
</feature>
<dbReference type="InterPro" id="IPR000683">
    <property type="entry name" value="Gfo/Idh/MocA-like_OxRdtase_N"/>
</dbReference>
<dbReference type="EMBL" id="JADBEG010000001">
    <property type="protein sequence ID" value="MBE1493994.1"/>
    <property type="molecule type" value="Genomic_DNA"/>
</dbReference>
<sequence>MKKAKTIILGASHWHVPLCADRIAEQHDVVGVSDPDPSRTEHLARLWDAPLYQSWQEVLAAHGDAELAYVFVPHDVMREVCLALVARRIPLVVEKPAGVSLRELVDVRAAADAAGVPVAVTLVQRGGPTDRWLAKAGRSEYESVQFIAGPPDRYLVNGSPWMVDVERAGGGCMVNLAPHFVDLFLRSAGAEEVAVTAALSSRLHGRGVEDYASMTLTTADGRIATIEVGYAFPGAPLKRHCSFMRIGAAGAATIGSDGNASFTSVDGVTETAVIDVDSDPLYGLFVDQVAEQLRRDFVELPRISDLEATMAVIWDAYAHGRQERTGVHTQHR</sequence>
<feature type="domain" description="Gfo/Idh/MocA-like oxidoreductase N-terminal" evidence="1">
    <location>
        <begin position="25"/>
        <end position="120"/>
    </location>
</feature>
<dbReference type="PANTHER" id="PTHR43377:SF1">
    <property type="entry name" value="BILIVERDIN REDUCTASE A"/>
    <property type="match status" value="1"/>
</dbReference>
<dbReference type="Gene3D" id="3.30.360.10">
    <property type="entry name" value="Dihydrodipicolinate Reductase, domain 2"/>
    <property type="match status" value="1"/>
</dbReference>
<evidence type="ECO:0000259" key="2">
    <source>
        <dbReference type="Pfam" id="PF22725"/>
    </source>
</evidence>
<accession>A0ABR9HSU7</accession>
<dbReference type="PANTHER" id="PTHR43377">
    <property type="entry name" value="BILIVERDIN REDUCTASE A"/>
    <property type="match status" value="1"/>
</dbReference>
<evidence type="ECO:0000259" key="1">
    <source>
        <dbReference type="Pfam" id="PF01408"/>
    </source>
</evidence>
<evidence type="ECO:0000313" key="3">
    <source>
        <dbReference type="EMBL" id="MBE1493994.1"/>
    </source>
</evidence>
<gene>
    <name evidence="3" type="ORF">H4696_001094</name>
</gene>
<reference evidence="3 4" key="1">
    <citation type="submission" date="2020-10" db="EMBL/GenBank/DDBJ databases">
        <title>Sequencing the genomes of 1000 actinobacteria strains.</title>
        <authorList>
            <person name="Klenk H.-P."/>
        </authorList>
    </citation>
    <scope>NUCLEOTIDE SEQUENCE [LARGE SCALE GENOMIC DNA]</scope>
    <source>
        <strain evidence="3 4">DSM 44653</strain>
    </source>
</reference>
<proteinExistence type="predicted"/>
<comment type="caution">
    <text evidence="3">The sequence shown here is derived from an EMBL/GenBank/DDBJ whole genome shotgun (WGS) entry which is preliminary data.</text>
</comment>
<dbReference type="Pfam" id="PF22725">
    <property type="entry name" value="GFO_IDH_MocA_C3"/>
    <property type="match status" value="1"/>
</dbReference>
<dbReference type="InterPro" id="IPR036291">
    <property type="entry name" value="NAD(P)-bd_dom_sf"/>
</dbReference>
<keyword evidence="4" id="KW-1185">Reference proteome</keyword>
<dbReference type="SUPFAM" id="SSF55347">
    <property type="entry name" value="Glyceraldehyde-3-phosphate dehydrogenase-like, C-terminal domain"/>
    <property type="match status" value="1"/>
</dbReference>
<dbReference type="InterPro" id="IPR051450">
    <property type="entry name" value="Gfo/Idh/MocA_Oxidoreductases"/>
</dbReference>
<dbReference type="Pfam" id="PF01408">
    <property type="entry name" value="GFO_IDH_MocA"/>
    <property type="match status" value="1"/>
</dbReference>
<dbReference type="RefSeq" id="WP_086862506.1">
    <property type="nucleotide sequence ID" value="NZ_JADBEG010000001.1"/>
</dbReference>
<dbReference type="InterPro" id="IPR055170">
    <property type="entry name" value="GFO_IDH_MocA-like_dom"/>
</dbReference>
<evidence type="ECO:0000313" key="4">
    <source>
        <dbReference type="Proteomes" id="UP000631670"/>
    </source>
</evidence>
<dbReference type="Proteomes" id="UP000631670">
    <property type="component" value="Unassembled WGS sequence"/>
</dbReference>
<organism evidence="3 4">
    <name type="scientific">Amycolatopsis lexingtonensis</name>
    <dbReference type="NCBI Taxonomy" id="218822"/>
    <lineage>
        <taxon>Bacteria</taxon>
        <taxon>Bacillati</taxon>
        <taxon>Actinomycetota</taxon>
        <taxon>Actinomycetes</taxon>
        <taxon>Pseudonocardiales</taxon>
        <taxon>Pseudonocardiaceae</taxon>
        <taxon>Amycolatopsis</taxon>
    </lineage>
</organism>
<protein>
    <submittedName>
        <fullName evidence="3">Dehydrogenase</fullName>
    </submittedName>
</protein>
<dbReference type="SUPFAM" id="SSF51735">
    <property type="entry name" value="NAD(P)-binding Rossmann-fold domains"/>
    <property type="match status" value="1"/>
</dbReference>
<name>A0ABR9HSU7_9PSEU</name>